<keyword evidence="4" id="KW-1185">Reference proteome</keyword>
<dbReference type="OrthoDB" id="1522602at2"/>
<dbReference type="InterPro" id="IPR014756">
    <property type="entry name" value="Ig_E-set"/>
</dbReference>
<reference evidence="3 4" key="1">
    <citation type="journal article" date="2012" name="J. Bacteriol.">
        <title>Genome Sequence of the Halotolerant Bacterium Imtechella halotolerans K1T.</title>
        <authorList>
            <person name="Kumar S."/>
            <person name="Vikram S."/>
            <person name="Subramanian S."/>
            <person name="Raghava G.P."/>
            <person name="Pinnaka A.K."/>
        </authorList>
    </citation>
    <scope>NUCLEOTIDE SEQUENCE [LARGE SCALE GENOMIC DNA]</scope>
    <source>
        <strain evidence="3 4">K1</strain>
    </source>
</reference>
<dbReference type="Proteomes" id="UP000005938">
    <property type="component" value="Unassembled WGS sequence"/>
</dbReference>
<dbReference type="InterPro" id="IPR031345">
    <property type="entry name" value="T9SS_Plug_N"/>
</dbReference>
<dbReference type="RefSeq" id="WP_008238476.1">
    <property type="nucleotide sequence ID" value="NZ_AJJU01000004.1"/>
</dbReference>
<dbReference type="EMBL" id="AJJU01000004">
    <property type="protein sequence ID" value="EID75761.1"/>
    <property type="molecule type" value="Genomic_DNA"/>
</dbReference>
<dbReference type="STRING" id="946077.W5A_06088"/>
<dbReference type="eggNOG" id="ENOG502Z7QJ">
    <property type="taxonomic scope" value="Bacteria"/>
</dbReference>
<dbReference type="AlphaFoldDB" id="I0WH95"/>
<evidence type="ECO:0000313" key="4">
    <source>
        <dbReference type="Proteomes" id="UP000005938"/>
    </source>
</evidence>
<feature type="signal peptide" evidence="1">
    <location>
        <begin position="1"/>
        <end position="20"/>
    </location>
</feature>
<organism evidence="3 4">
    <name type="scientific">Imtechella halotolerans K1</name>
    <dbReference type="NCBI Taxonomy" id="946077"/>
    <lineage>
        <taxon>Bacteria</taxon>
        <taxon>Pseudomonadati</taxon>
        <taxon>Bacteroidota</taxon>
        <taxon>Flavobacteriia</taxon>
        <taxon>Flavobacteriales</taxon>
        <taxon>Flavobacteriaceae</taxon>
        <taxon>Imtechella</taxon>
    </lineage>
</organism>
<feature type="chain" id="PRO_5003636152" description="Type 9 secretion system plug protein N-terminal domain-containing protein" evidence="1">
    <location>
        <begin position="21"/>
        <end position="415"/>
    </location>
</feature>
<feature type="domain" description="Type 9 secretion system plug protein N-terminal" evidence="2">
    <location>
        <begin position="32"/>
        <end position="152"/>
    </location>
</feature>
<sequence length="415" mass="48408">MKAALLLITSSLLINLQLKAQVMTETAAPSHIKTIIFKSDIPGDQFPIIKLGEKIHLEFDDLNANEEDYYYSITHCDYDWKPSQLLKSQFLRGQDMQRITSYSNSFSTLQPYSNYKLTLPNEFTGFKVSGNYILTIHNNFEEVVFSRRFVIYTDQVTVGAEVKRTRDLQYINHKQVVQFKINSKDRPLLNPQREVKVAILQNYHWPTAITNIKPQFTLGKELVYKYDQETSFYAGNEYLNFDNKDVRAASLGVNRIELKTLYHNYLFTNTSRAGSTYTYFPDINGDFAIRTLQGTDPSTESEYAYIHFSLKSTPELIWKDIYVYGKFNNYELSEENRLIYNDQNQAFEKAILLKQGFYNYKYAIKDKETVDYNQIDGNFHNTENHYLILVYYRQFGEQYDSLIGVGSTSSTQITN</sequence>
<comment type="caution">
    <text evidence="3">The sequence shown here is derived from an EMBL/GenBank/DDBJ whole genome shotgun (WGS) entry which is preliminary data.</text>
</comment>
<accession>I0WH95</accession>
<gene>
    <name evidence="3" type="ORF">W5A_06088</name>
</gene>
<dbReference type="PATRIC" id="fig|946077.3.peg.1237"/>
<name>I0WH95_9FLAO</name>
<dbReference type="Gene3D" id="2.60.40.10">
    <property type="entry name" value="Immunoglobulins"/>
    <property type="match status" value="1"/>
</dbReference>
<dbReference type="InterPro" id="IPR013783">
    <property type="entry name" value="Ig-like_fold"/>
</dbReference>
<evidence type="ECO:0000259" key="2">
    <source>
        <dbReference type="Pfam" id="PF17116"/>
    </source>
</evidence>
<evidence type="ECO:0000313" key="3">
    <source>
        <dbReference type="EMBL" id="EID75761.1"/>
    </source>
</evidence>
<keyword evidence="1" id="KW-0732">Signal</keyword>
<proteinExistence type="predicted"/>
<dbReference type="SUPFAM" id="SSF81296">
    <property type="entry name" value="E set domains"/>
    <property type="match status" value="1"/>
</dbReference>
<evidence type="ECO:0000256" key="1">
    <source>
        <dbReference type="SAM" id="SignalP"/>
    </source>
</evidence>
<protein>
    <recommendedName>
        <fullName evidence="2">Type 9 secretion system plug protein N-terminal domain-containing protein</fullName>
    </recommendedName>
</protein>
<dbReference type="Pfam" id="PF17116">
    <property type="entry name" value="T9SS_plug_1st"/>
    <property type="match status" value="1"/>
</dbReference>